<dbReference type="EMBL" id="JAEUBF010000310">
    <property type="protein sequence ID" value="KAH3679453.1"/>
    <property type="molecule type" value="Genomic_DNA"/>
</dbReference>
<sequence length="632" mass="72526">MECFPSSELTEWGENIFDDDHGKTDLNDEHYYQDVETFDSHDSINNQQIGELPVEKSVSKPVKPFRYLSKIHDKFGQIHEVCQKRKKKSLNISLIHDDEDYGKEQSLSIQPLSESVYSYYEQFKNQNISAYLNAMPKKSLYENAEDAQVFPSNTCSTIPMSNEINQSDQKNLYILKDQCFDLSVFWLRNNIERFVPDKKDCGLFNKKINELSDEMVLESVDDEMSIINEFIENEESNHLIEKDVVRACKAERDNIKKVVTATIFDDEEMETNKGSIADNSRSVNISGNKEIKESSSIVSFVDDSTSVPAETTQLLELGSLKSSSVLERMRSLINKNSRALNDGAIISGSRSASEDSSTCSPVSVVVPALKLANGFISELADTISEGESIQPDFYSNSKQEHFVSQEDNEAKPLNIRNPNDFLAQSPQSISPEFYIIKRHSSIDSFSEFKTTIKFDKFAQLLFYDASKRLKCVKNTDKLQSKKKQEDLKNRQDMFKNNGTLVLKSSGSSLCMERLKKLSSYSKFPEFTNISEGEKSSKQTSKEFKIIDPFKIQHNYKIMGDKEIKPILKSKLNKNEKAESLRARYCDDVEMEDFMTFFETHERKRQESEPYLEQVRERQLLTYYSAVDSRSII</sequence>
<reference evidence="1" key="1">
    <citation type="journal article" date="2021" name="Open Biol.">
        <title>Shared evolutionary footprints suggest mitochondrial oxidative damage underlies multiple complex I losses in fungi.</title>
        <authorList>
            <person name="Schikora-Tamarit M.A."/>
            <person name="Marcet-Houben M."/>
            <person name="Nosek J."/>
            <person name="Gabaldon T."/>
        </authorList>
    </citation>
    <scope>NUCLEOTIDE SEQUENCE</scope>
    <source>
        <strain evidence="1">CBS6341</strain>
    </source>
</reference>
<proteinExistence type="predicted"/>
<protein>
    <submittedName>
        <fullName evidence="1">Uncharacterized protein</fullName>
    </submittedName>
</protein>
<comment type="caution">
    <text evidence="1">The sequence shown here is derived from an EMBL/GenBank/DDBJ whole genome shotgun (WGS) entry which is preliminary data.</text>
</comment>
<evidence type="ECO:0000313" key="1">
    <source>
        <dbReference type="EMBL" id="KAH3679453.1"/>
    </source>
</evidence>
<reference evidence="1" key="2">
    <citation type="submission" date="2021-01" db="EMBL/GenBank/DDBJ databases">
        <authorList>
            <person name="Schikora-Tamarit M.A."/>
        </authorList>
    </citation>
    <scope>NUCLEOTIDE SEQUENCE</scope>
    <source>
        <strain evidence="1">CBS6341</strain>
    </source>
</reference>
<evidence type="ECO:0000313" key="2">
    <source>
        <dbReference type="Proteomes" id="UP000769528"/>
    </source>
</evidence>
<gene>
    <name evidence="1" type="ORF">WICMUC_000998</name>
</gene>
<organism evidence="1 2">
    <name type="scientific">Wickerhamomyces mucosus</name>
    <dbReference type="NCBI Taxonomy" id="1378264"/>
    <lineage>
        <taxon>Eukaryota</taxon>
        <taxon>Fungi</taxon>
        <taxon>Dikarya</taxon>
        <taxon>Ascomycota</taxon>
        <taxon>Saccharomycotina</taxon>
        <taxon>Saccharomycetes</taxon>
        <taxon>Phaffomycetales</taxon>
        <taxon>Wickerhamomycetaceae</taxon>
        <taxon>Wickerhamomyces</taxon>
    </lineage>
</organism>
<dbReference type="OrthoDB" id="3981190at2759"/>
<keyword evidence="2" id="KW-1185">Reference proteome</keyword>
<name>A0A9P8PW06_9ASCO</name>
<accession>A0A9P8PW06</accession>
<dbReference type="AlphaFoldDB" id="A0A9P8PW06"/>
<dbReference type="Proteomes" id="UP000769528">
    <property type="component" value="Unassembled WGS sequence"/>
</dbReference>